<keyword evidence="6 8" id="KW-0949">S-adenosyl-L-methionine</keyword>
<evidence type="ECO:0000256" key="1">
    <source>
        <dbReference type="ARBA" id="ARBA00004604"/>
    </source>
</evidence>
<organism evidence="10 11">
    <name type="scientific">Rhodofomes roseus</name>
    <dbReference type="NCBI Taxonomy" id="34475"/>
    <lineage>
        <taxon>Eukaryota</taxon>
        <taxon>Fungi</taxon>
        <taxon>Dikarya</taxon>
        <taxon>Basidiomycota</taxon>
        <taxon>Agaricomycotina</taxon>
        <taxon>Agaricomycetes</taxon>
        <taxon>Polyporales</taxon>
        <taxon>Rhodofomes</taxon>
    </lineage>
</organism>
<dbReference type="InterPro" id="IPR042036">
    <property type="entry name" value="RRP8_N"/>
</dbReference>
<dbReference type="InterPro" id="IPR007823">
    <property type="entry name" value="RRP8"/>
</dbReference>
<dbReference type="PANTHER" id="PTHR12787:SF0">
    <property type="entry name" value="RIBOSOMAL RNA-PROCESSING PROTEIN 8"/>
    <property type="match status" value="1"/>
</dbReference>
<comment type="caution">
    <text evidence="10">The sequence shown here is derived from an EMBL/GenBank/DDBJ whole genome shotgun (WGS) entry which is preliminary data.</text>
</comment>
<keyword evidence="7 8" id="KW-0539">Nucleus</keyword>
<evidence type="ECO:0000256" key="2">
    <source>
        <dbReference type="ARBA" id="ARBA00006301"/>
    </source>
</evidence>
<feature type="compositionally biased region" description="Basic and acidic residues" evidence="9">
    <location>
        <begin position="42"/>
        <end position="52"/>
    </location>
</feature>
<gene>
    <name evidence="10" type="ORF">C8Q71DRAFT_20772</name>
</gene>
<name>A0ABQ8KY19_9APHY</name>
<evidence type="ECO:0000256" key="5">
    <source>
        <dbReference type="ARBA" id="ARBA00022679"/>
    </source>
</evidence>
<evidence type="ECO:0000313" key="10">
    <source>
        <dbReference type="EMBL" id="KAH9843943.1"/>
    </source>
</evidence>
<evidence type="ECO:0000256" key="3">
    <source>
        <dbReference type="ARBA" id="ARBA00022552"/>
    </source>
</evidence>
<evidence type="ECO:0000256" key="4">
    <source>
        <dbReference type="ARBA" id="ARBA00022603"/>
    </source>
</evidence>
<dbReference type="SUPFAM" id="SSF53335">
    <property type="entry name" value="S-adenosyl-L-methionine-dependent methyltransferases"/>
    <property type="match status" value="1"/>
</dbReference>
<proteinExistence type="inferred from homology"/>
<dbReference type="EC" id="2.1.1.-" evidence="8"/>
<dbReference type="GO" id="GO:0008168">
    <property type="term" value="F:methyltransferase activity"/>
    <property type="evidence" value="ECO:0007669"/>
    <property type="project" value="UniProtKB-KW"/>
</dbReference>
<dbReference type="Pfam" id="PF05148">
    <property type="entry name" value="Methyltransf_8"/>
    <property type="match status" value="1"/>
</dbReference>
<evidence type="ECO:0000256" key="9">
    <source>
        <dbReference type="SAM" id="MobiDB-lite"/>
    </source>
</evidence>
<reference evidence="10 11" key="1">
    <citation type="journal article" date="2021" name="Environ. Microbiol.">
        <title>Gene family expansions and transcriptome signatures uncover fungal adaptations to wood decay.</title>
        <authorList>
            <person name="Hage H."/>
            <person name="Miyauchi S."/>
            <person name="Viragh M."/>
            <person name="Drula E."/>
            <person name="Min B."/>
            <person name="Chaduli D."/>
            <person name="Navarro D."/>
            <person name="Favel A."/>
            <person name="Norest M."/>
            <person name="Lesage-Meessen L."/>
            <person name="Balint B."/>
            <person name="Merenyi Z."/>
            <person name="de Eugenio L."/>
            <person name="Morin E."/>
            <person name="Martinez A.T."/>
            <person name="Baldrian P."/>
            <person name="Stursova M."/>
            <person name="Martinez M.J."/>
            <person name="Novotny C."/>
            <person name="Magnuson J.K."/>
            <person name="Spatafora J.W."/>
            <person name="Maurice S."/>
            <person name="Pangilinan J."/>
            <person name="Andreopoulos W."/>
            <person name="LaButti K."/>
            <person name="Hundley H."/>
            <person name="Na H."/>
            <person name="Kuo A."/>
            <person name="Barry K."/>
            <person name="Lipzen A."/>
            <person name="Henrissat B."/>
            <person name="Riley R."/>
            <person name="Ahrendt S."/>
            <person name="Nagy L.G."/>
            <person name="Grigoriev I.V."/>
            <person name="Martin F."/>
            <person name="Rosso M.N."/>
        </authorList>
    </citation>
    <scope>NUCLEOTIDE SEQUENCE [LARGE SCALE GENOMIC DNA]</scope>
    <source>
        <strain evidence="10 11">CIRM-BRFM 1785</strain>
    </source>
</reference>
<dbReference type="EMBL" id="JADCUA010000001">
    <property type="protein sequence ID" value="KAH9843943.1"/>
    <property type="molecule type" value="Genomic_DNA"/>
</dbReference>
<keyword evidence="3 8" id="KW-0698">rRNA processing</keyword>
<protein>
    <recommendedName>
        <fullName evidence="8">Ribosomal RNA-processing protein 8</fullName>
        <ecNumber evidence="8">2.1.1.-</ecNumber>
    </recommendedName>
</protein>
<feature type="compositionally biased region" description="Basic and acidic residues" evidence="9">
    <location>
        <begin position="70"/>
        <end position="95"/>
    </location>
</feature>
<dbReference type="GO" id="GO:0032259">
    <property type="term" value="P:methylation"/>
    <property type="evidence" value="ECO:0007669"/>
    <property type="project" value="UniProtKB-KW"/>
</dbReference>
<dbReference type="Gene3D" id="1.10.10.2150">
    <property type="entry name" value="Ribosomal RNA-processing protein 8, N-terminal domain"/>
    <property type="match status" value="1"/>
</dbReference>
<evidence type="ECO:0000313" key="11">
    <source>
        <dbReference type="Proteomes" id="UP000814176"/>
    </source>
</evidence>
<comment type="similarity">
    <text evidence="2 8">Belongs to the methyltransferase superfamily. RRP8 family.</text>
</comment>
<dbReference type="InterPro" id="IPR029063">
    <property type="entry name" value="SAM-dependent_MTases_sf"/>
</dbReference>
<keyword evidence="11" id="KW-1185">Reference proteome</keyword>
<feature type="compositionally biased region" description="Basic and acidic residues" evidence="9">
    <location>
        <begin position="117"/>
        <end position="132"/>
    </location>
</feature>
<comment type="subcellular location">
    <subcellularLocation>
        <location evidence="1 8">Nucleus</location>
        <location evidence="1 8">Nucleolus</location>
    </subcellularLocation>
</comment>
<dbReference type="PANTHER" id="PTHR12787">
    <property type="entry name" value="RIBOSOMAL RNA-PROCESSING PROTEIN 8"/>
    <property type="match status" value="1"/>
</dbReference>
<keyword evidence="5 8" id="KW-0808">Transferase</keyword>
<accession>A0ABQ8KY19</accession>
<dbReference type="Gene3D" id="3.40.50.150">
    <property type="entry name" value="Vaccinia Virus protein VP39"/>
    <property type="match status" value="1"/>
</dbReference>
<evidence type="ECO:0000256" key="6">
    <source>
        <dbReference type="ARBA" id="ARBA00022691"/>
    </source>
</evidence>
<evidence type="ECO:0000256" key="7">
    <source>
        <dbReference type="ARBA" id="ARBA00023242"/>
    </source>
</evidence>
<keyword evidence="4 8" id="KW-0489">Methyltransferase</keyword>
<sequence>MSLFDVPGWSVPDAPAAGSSSTKKRKRPPSDGGAKLETAHINFEKLMEKLEAGKNTSQPNKKQKSKAKSKQNDARRSESSAKLPHVESSDVGSRDRKAKRKQNAGGKHAQASVSTFDDEKREQPLVESDHASLSKARKKAKQRADLTPPTAGSDVAGTSKQPPQEQSNLTKLQAGLKNNLDGARFRWINEALYKSDSKRAHDMMRENPKVFEEYHTGFRHQVHSWPTNPVSHYISVLSAYPEKTVIADLGCGDAALARALVPKGFTVLSFDLVSDNTYVIEADACVRLPLPGSEDPDEAEEDIESEGRGGVVDVVVCALSLMGTNWPNCIREAWRVLRPNGELKIAEVASRFTNQDEFVSYICSFGFRLKTKDDSNSHFTLFDFKKMARKSKGSKEWEKTLGRGSILKPCEYKRR</sequence>
<dbReference type="Proteomes" id="UP000814176">
    <property type="component" value="Unassembled WGS sequence"/>
</dbReference>
<dbReference type="RefSeq" id="XP_047784753.1">
    <property type="nucleotide sequence ID" value="XM_047917017.1"/>
</dbReference>
<feature type="region of interest" description="Disordered" evidence="9">
    <location>
        <begin position="1"/>
        <end position="167"/>
    </location>
</feature>
<dbReference type="GeneID" id="71997749"/>
<comment type="function">
    <text evidence="8">S-adenosyl-L-methionine-dependent methyltransferase that specifically methylates the N(1) position of adenine in helix 25.1 in 25S rRNA. Required both for ribosomal 40S and 60S subunits biogenesis. Required for efficient pre-rRNA cleavage at site A2.</text>
</comment>
<feature type="compositionally biased region" description="Polar residues" evidence="9">
    <location>
        <begin position="156"/>
        <end position="167"/>
    </location>
</feature>
<evidence type="ECO:0000256" key="8">
    <source>
        <dbReference type="RuleBase" id="RU365074"/>
    </source>
</evidence>